<feature type="compositionally biased region" description="Acidic residues" evidence="1">
    <location>
        <begin position="308"/>
        <end position="321"/>
    </location>
</feature>
<feature type="region of interest" description="Disordered" evidence="1">
    <location>
        <begin position="268"/>
        <end position="325"/>
    </location>
</feature>
<name>A0A1G9MKJ1_9ACTN</name>
<protein>
    <recommendedName>
        <fullName evidence="4">RecT family protein</fullName>
    </recommendedName>
</protein>
<dbReference type="STRING" id="683260.SAMN05421874_12879"/>
<evidence type="ECO:0000313" key="2">
    <source>
        <dbReference type="EMBL" id="SDL74788.1"/>
    </source>
</evidence>
<dbReference type="RefSeq" id="WP_143022295.1">
    <property type="nucleotide sequence ID" value="NZ_FNFB01000028.1"/>
</dbReference>
<dbReference type="EMBL" id="FNFB01000028">
    <property type="protein sequence ID" value="SDL74788.1"/>
    <property type="molecule type" value="Genomic_DNA"/>
</dbReference>
<accession>A0A1G9MKJ1</accession>
<gene>
    <name evidence="2" type="ORF">SAMN05421874_12879</name>
</gene>
<evidence type="ECO:0000256" key="1">
    <source>
        <dbReference type="SAM" id="MobiDB-lite"/>
    </source>
</evidence>
<evidence type="ECO:0000313" key="3">
    <source>
        <dbReference type="Proteomes" id="UP000198683"/>
    </source>
</evidence>
<organism evidence="2 3">
    <name type="scientific">Nonomuraea maritima</name>
    <dbReference type="NCBI Taxonomy" id="683260"/>
    <lineage>
        <taxon>Bacteria</taxon>
        <taxon>Bacillati</taxon>
        <taxon>Actinomycetota</taxon>
        <taxon>Actinomycetes</taxon>
        <taxon>Streptosporangiales</taxon>
        <taxon>Streptosporangiaceae</taxon>
        <taxon>Nonomuraea</taxon>
    </lineage>
</organism>
<dbReference type="AlphaFoldDB" id="A0A1G9MKJ1"/>
<proteinExistence type="predicted"/>
<dbReference type="Proteomes" id="UP000198683">
    <property type="component" value="Unassembled WGS sequence"/>
</dbReference>
<reference evidence="2 3" key="1">
    <citation type="submission" date="2016-10" db="EMBL/GenBank/DDBJ databases">
        <authorList>
            <person name="de Groot N.N."/>
        </authorList>
    </citation>
    <scope>NUCLEOTIDE SEQUENCE [LARGE SCALE GENOMIC DNA]</scope>
    <source>
        <strain evidence="2 3">CGMCC 4.5681</strain>
    </source>
</reference>
<dbReference type="OrthoDB" id="3194907at2"/>
<keyword evidence="3" id="KW-1185">Reference proteome</keyword>
<evidence type="ECO:0008006" key="4">
    <source>
        <dbReference type="Google" id="ProtNLM"/>
    </source>
</evidence>
<sequence length="486" mass="52679">MTAATPNLPAIATWDMPARIKYAQDLSNAGLLPDAYRKQPANVLYAVEWGIALGVEPMVAITEVHIIKGKPTASAGLMSALVRKAGHKLRTWVEHDDEGNVVKAVTTIIRADDPDFEFRATWTMDRARKAGLIKQNENYLKYPEQMLKARSVSECAREACKEALLGFTYVPEELGAEMNPDGSYVVTDARVEAGASVREAATASQEVTGVVKATTDQLRRLAKLMDEKGVTDKLGYLHLVHPDYTFRSAADLTPAQAAAVESALGRGEHLPPTVMEPEEAQASAEPASGPVAAAPDEKLAGGEQPPADADEPVEGDVVEDEPANKDQLRELGILMTDAGITVHTGRGSTKLNDEARFAWLSEFLKVPVEGSTKNLTHGQAQSAIDELKRLLVERAKRRLSLYKQIDESFTRIGITNGEDRFQDLSIILEQPIMNADDLTFEQVEAVAQLLEAALGAEQPRATWETMVSAAKQAAEAQQGEQQGGGF</sequence>